<gene>
    <name evidence="2" type="ORF">SAMN03080614_101920</name>
</gene>
<evidence type="ECO:0000259" key="1">
    <source>
        <dbReference type="PROSITE" id="PS51832"/>
    </source>
</evidence>
<evidence type="ECO:0000313" key="2">
    <source>
        <dbReference type="EMBL" id="SES91421.1"/>
    </source>
</evidence>
<dbReference type="SMART" id="SM00471">
    <property type="entry name" value="HDc"/>
    <property type="match status" value="1"/>
</dbReference>
<keyword evidence="3" id="KW-1185">Reference proteome</keyword>
<dbReference type="Proteomes" id="UP000243819">
    <property type="component" value="Unassembled WGS sequence"/>
</dbReference>
<organism evidence="2 3">
    <name type="scientific">Anaerobranca gottschalkii DSM 13577</name>
    <dbReference type="NCBI Taxonomy" id="1120990"/>
    <lineage>
        <taxon>Bacteria</taxon>
        <taxon>Bacillati</taxon>
        <taxon>Bacillota</taxon>
        <taxon>Clostridia</taxon>
        <taxon>Eubacteriales</taxon>
        <taxon>Proteinivoracaceae</taxon>
        <taxon>Anaerobranca</taxon>
    </lineage>
</organism>
<dbReference type="InterPro" id="IPR006675">
    <property type="entry name" value="HDIG_dom"/>
</dbReference>
<accession>A0A1I0AB44</accession>
<dbReference type="InterPro" id="IPR003607">
    <property type="entry name" value="HD/PDEase_dom"/>
</dbReference>
<dbReference type="Pfam" id="PF13487">
    <property type="entry name" value="HD_5"/>
    <property type="match status" value="1"/>
</dbReference>
<evidence type="ECO:0000313" key="3">
    <source>
        <dbReference type="Proteomes" id="UP000243819"/>
    </source>
</evidence>
<dbReference type="NCBIfam" id="TIGR00277">
    <property type="entry name" value="HDIG"/>
    <property type="match status" value="1"/>
</dbReference>
<dbReference type="InterPro" id="IPR037522">
    <property type="entry name" value="HD_GYP_dom"/>
</dbReference>
<dbReference type="STRING" id="1120990.SAMN03080614_101920"/>
<dbReference type="EMBL" id="FOIF01000019">
    <property type="protein sequence ID" value="SES91421.1"/>
    <property type="molecule type" value="Genomic_DNA"/>
</dbReference>
<feature type="domain" description="HD-GYP" evidence="1">
    <location>
        <begin position="107"/>
        <end position="303"/>
    </location>
</feature>
<dbReference type="AlphaFoldDB" id="A0A1I0AB44"/>
<protein>
    <submittedName>
        <fullName evidence="2">HDIG domain-containing protein</fullName>
    </submittedName>
</protein>
<name>A0A1I0AB44_9FIRM</name>
<proteinExistence type="predicted"/>
<reference evidence="3" key="1">
    <citation type="submission" date="2016-10" db="EMBL/GenBank/DDBJ databases">
        <authorList>
            <person name="Varghese N."/>
            <person name="Submissions S."/>
        </authorList>
    </citation>
    <scope>NUCLEOTIDE SEQUENCE [LARGE SCALE GENOMIC DNA]</scope>
    <source>
        <strain evidence="3">DSM 13577</strain>
    </source>
</reference>
<dbReference type="Gene3D" id="1.10.3210.10">
    <property type="entry name" value="Hypothetical protein af1432"/>
    <property type="match status" value="1"/>
</dbReference>
<dbReference type="CDD" id="cd00077">
    <property type="entry name" value="HDc"/>
    <property type="match status" value="1"/>
</dbReference>
<dbReference type="OrthoDB" id="9798833at2"/>
<dbReference type="PANTHER" id="PTHR43155">
    <property type="entry name" value="CYCLIC DI-GMP PHOSPHODIESTERASE PA4108-RELATED"/>
    <property type="match status" value="1"/>
</dbReference>
<sequence>MRLIPINHVKEGYILGKPLYSDSGQLLVAKNTSLTNSMIRKIKKLGYNSIYIASEYTKAEIEEIVKPEFIQKTMILSKRITNMLIDRKGNLQKPLHELSQIINEIVDEILNSKEIFLNLINVSKYDDYTYKHSLNVMFLAISIGRTLGYTKKQLHDLAIGALFHDVGKLFIPKEILLKPHRLTNQEFELMKTHPQKGFQFLREYTELSAIIRIVSLDHHEKWDGTGYPQGKKGEEIHPFGRIVAVCDVFEALTANRPYREEIPIFEAREYIFGGGGTFFDFQVVQAFSKTVNPYPIGSFVKLSDGREGIVQNTNHNFYTRPIVEIHSENGKKINPYTFNLLEANNITVNSIIYDFSFNKAG</sequence>
<dbReference type="RefSeq" id="WP_091350441.1">
    <property type="nucleotide sequence ID" value="NZ_FOIF01000019.1"/>
</dbReference>
<dbReference type="PROSITE" id="PS51832">
    <property type="entry name" value="HD_GYP"/>
    <property type="match status" value="1"/>
</dbReference>
<dbReference type="PANTHER" id="PTHR43155:SF2">
    <property type="entry name" value="CYCLIC DI-GMP PHOSPHODIESTERASE PA4108"/>
    <property type="match status" value="1"/>
</dbReference>
<dbReference type="SUPFAM" id="SSF109604">
    <property type="entry name" value="HD-domain/PDEase-like"/>
    <property type="match status" value="1"/>
</dbReference>